<gene>
    <name evidence="2" type="ORF">ABMA27_000394</name>
</gene>
<feature type="compositionally biased region" description="Polar residues" evidence="1">
    <location>
        <begin position="443"/>
        <end position="482"/>
    </location>
</feature>
<dbReference type="PANTHER" id="PTHR24149:SF14">
    <property type="entry name" value="ANKYRIN REPEAT DOMAIN 12"/>
    <property type="match status" value="1"/>
</dbReference>
<feature type="compositionally biased region" description="Polar residues" evidence="1">
    <location>
        <begin position="283"/>
        <end position="292"/>
    </location>
</feature>
<evidence type="ECO:0008006" key="4">
    <source>
        <dbReference type="Google" id="ProtNLM"/>
    </source>
</evidence>
<feature type="compositionally biased region" description="Low complexity" evidence="1">
    <location>
        <begin position="252"/>
        <end position="263"/>
    </location>
</feature>
<accession>A0ABR3IN85</accession>
<evidence type="ECO:0000256" key="1">
    <source>
        <dbReference type="SAM" id="MobiDB-lite"/>
    </source>
</evidence>
<comment type="caution">
    <text evidence="2">The sequence shown here is derived from an EMBL/GenBank/DDBJ whole genome shotgun (WGS) entry which is preliminary data.</text>
</comment>
<feature type="compositionally biased region" description="Basic and acidic residues" evidence="1">
    <location>
        <begin position="137"/>
        <end position="159"/>
    </location>
</feature>
<dbReference type="InterPro" id="IPR053210">
    <property type="entry name" value="ANKRD12"/>
</dbReference>
<proteinExistence type="predicted"/>
<keyword evidence="3" id="KW-1185">Reference proteome</keyword>
<dbReference type="Proteomes" id="UP001549920">
    <property type="component" value="Unassembled WGS sequence"/>
</dbReference>
<evidence type="ECO:0000313" key="2">
    <source>
        <dbReference type="EMBL" id="KAL0902553.1"/>
    </source>
</evidence>
<feature type="compositionally biased region" description="Basic and acidic residues" evidence="1">
    <location>
        <begin position="54"/>
        <end position="82"/>
    </location>
</feature>
<feature type="compositionally biased region" description="Basic and acidic residues" evidence="1">
    <location>
        <begin position="421"/>
        <end position="433"/>
    </location>
</feature>
<sequence length="742" mass="79809">MLSTSRSRGSGRGPDGSPRSQVIAPMSERQQLALVMQISSQDAPPAAPTSPTPIEEKKRSKSTSSERLESSHHITSVRGDHSHAKKHHNQETRGYSDNVRATHVGRVRDDSGKKGGNASGHSDSNKRSNMDSLAQGEHFDSKDTTTQDKSSGDSRDGKNSEGVQLSSGVVSSTQDESSGATKKPYCDENTEAEAADDEVSKRKKRKENDDKEPMAKPVSAARGGGGGRVLTGIKPPGPASKTGVSPMGKGGASQSSSKGSTSGSGKGLQAREREKGSGAGPKVSTQSTHQGKSSGGSKGTAQSSKQDRKSPVASPKPNAGKDGADADADEPKSESAAPKVPPLKIVIPGGAGGSGNRNEQEGGSGQRGSGKGRGSVSTLPYVIPCTSTDAGQTSDSSDGNCEDKRTGEGGKAGQRVLRSHRTNDGDKDKERTSPHTSDGRSGGQSHSALSSNKSPTPSGSAQDADHPTTSGSGGRSESNTSVELHPRKRKIKASKDTHSRDNSKNDTASETSTASHNITHSNPYQMYIHIRKQIDKRQKGLFPVKPKPPKDFNKYLMNRCTYTLQSNVNPEPQIEIPINLPPQMVNEFTTQEKERTRLRIQHLVEKEKLVLAVEQEILRVHGRAERAVANQALPFSVCTMLRDNEVYNVLAPEQEEKRNAQRSRCNGRQINSWLQEVDDKWEKIKVGMLRRQHTEAETLHAVQMMGWEWKLKELGICDYKTTPKIDPAHVPQIHVSNFDLPA</sequence>
<dbReference type="PANTHER" id="PTHR24149">
    <property type="entry name" value="ANKYRIN REPEAT DOMAIN-CONTAINING PROTEIN 12"/>
    <property type="match status" value="1"/>
</dbReference>
<feature type="compositionally biased region" description="Polar residues" evidence="1">
    <location>
        <begin position="161"/>
        <end position="180"/>
    </location>
</feature>
<reference evidence="2 3" key="1">
    <citation type="submission" date="2024-06" db="EMBL/GenBank/DDBJ databases">
        <title>A chromosome-level genome assembly of beet webworm, Loxostege sticticalis.</title>
        <authorList>
            <person name="Zhang Y."/>
        </authorList>
    </citation>
    <scope>NUCLEOTIDE SEQUENCE [LARGE SCALE GENOMIC DNA]</scope>
    <source>
        <strain evidence="2">AQ026</strain>
        <tissue evidence="2">Whole body</tissue>
    </source>
</reference>
<feature type="compositionally biased region" description="Polar residues" evidence="1">
    <location>
        <begin position="505"/>
        <end position="524"/>
    </location>
</feature>
<evidence type="ECO:0000313" key="3">
    <source>
        <dbReference type="Proteomes" id="UP001549920"/>
    </source>
</evidence>
<organism evidence="2 3">
    <name type="scientific">Loxostege sticticalis</name>
    <name type="common">Beet webworm moth</name>
    <dbReference type="NCBI Taxonomy" id="481309"/>
    <lineage>
        <taxon>Eukaryota</taxon>
        <taxon>Metazoa</taxon>
        <taxon>Ecdysozoa</taxon>
        <taxon>Arthropoda</taxon>
        <taxon>Hexapoda</taxon>
        <taxon>Insecta</taxon>
        <taxon>Pterygota</taxon>
        <taxon>Neoptera</taxon>
        <taxon>Endopterygota</taxon>
        <taxon>Lepidoptera</taxon>
        <taxon>Glossata</taxon>
        <taxon>Ditrysia</taxon>
        <taxon>Pyraloidea</taxon>
        <taxon>Crambidae</taxon>
        <taxon>Pyraustinae</taxon>
        <taxon>Loxostege</taxon>
    </lineage>
</organism>
<feature type="compositionally biased region" description="Polar residues" evidence="1">
    <location>
        <begin position="385"/>
        <end position="399"/>
    </location>
</feature>
<dbReference type="EMBL" id="JBEUOH010000001">
    <property type="protein sequence ID" value="KAL0902553.1"/>
    <property type="molecule type" value="Genomic_DNA"/>
</dbReference>
<feature type="compositionally biased region" description="Acidic residues" evidence="1">
    <location>
        <begin position="188"/>
        <end position="197"/>
    </location>
</feature>
<name>A0ABR3IN85_LOXSC</name>
<feature type="region of interest" description="Disordered" evidence="1">
    <location>
        <begin position="1"/>
        <end position="524"/>
    </location>
</feature>
<protein>
    <recommendedName>
        <fullName evidence="4">Ankyrin repeat domain-containing protein 12</fullName>
    </recommendedName>
</protein>
<feature type="compositionally biased region" description="Gly residues" evidence="1">
    <location>
        <begin position="362"/>
        <end position="373"/>
    </location>
</feature>
<feature type="compositionally biased region" description="Basic and acidic residues" evidence="1">
    <location>
        <begin position="493"/>
        <end position="504"/>
    </location>
</feature>